<comment type="function">
    <text evidence="7">Catalyzes the formation of 4-diphosphocytidyl-2-C-methyl-D-erythritol from CTP and 2-C-methyl-D-erythritol 4-phosphate (MEP).</text>
</comment>
<dbReference type="InterPro" id="IPR001228">
    <property type="entry name" value="IspD"/>
</dbReference>
<gene>
    <name evidence="7" type="primary">ispD</name>
    <name evidence="8" type="ORF">BWK73_16415</name>
</gene>
<comment type="similarity">
    <text evidence="3 7">Belongs to the IspD/TarI cytidylyltransferase family. IspD subfamily.</text>
</comment>
<comment type="caution">
    <text evidence="8">The sequence shown here is derived from an EMBL/GenBank/DDBJ whole genome shotgun (WGS) entry which is preliminary data.</text>
</comment>
<dbReference type="UniPathway" id="UPA00056">
    <property type="reaction ID" value="UER00093"/>
</dbReference>
<evidence type="ECO:0000256" key="7">
    <source>
        <dbReference type="HAMAP-Rule" id="MF_00108"/>
    </source>
</evidence>
<dbReference type="FunFam" id="3.90.550.10:FF:000003">
    <property type="entry name" value="2-C-methyl-D-erythritol 4-phosphate cytidylyltransferase"/>
    <property type="match status" value="1"/>
</dbReference>
<name>A0A1Y1QR61_9GAMM</name>
<protein>
    <recommendedName>
        <fullName evidence="7">2-C-methyl-D-erythritol 4-phosphate cytidylyltransferase</fullName>
        <ecNumber evidence="7">2.7.7.60</ecNumber>
    </recommendedName>
    <alternativeName>
        <fullName evidence="7">4-diphosphocytidyl-2C-methyl-D-erythritol synthase</fullName>
    </alternativeName>
    <alternativeName>
        <fullName evidence="7">MEP cytidylyltransferase</fullName>
        <shortName evidence="7">MCT</shortName>
    </alternativeName>
</protein>
<keyword evidence="4 7" id="KW-0808">Transferase</keyword>
<dbReference type="AlphaFoldDB" id="A0A1Y1QR61"/>
<comment type="pathway">
    <text evidence="2 7">Isoprenoid biosynthesis; isopentenyl diphosphate biosynthesis via DXP pathway; isopentenyl diphosphate from 1-deoxy-D-xylulose 5-phosphate: step 2/6.</text>
</comment>
<dbReference type="CDD" id="cd02516">
    <property type="entry name" value="CDP-ME_synthetase"/>
    <property type="match status" value="1"/>
</dbReference>
<dbReference type="GO" id="GO:0050518">
    <property type="term" value="F:2-C-methyl-D-erythritol 4-phosphate cytidylyltransferase activity"/>
    <property type="evidence" value="ECO:0007669"/>
    <property type="project" value="UniProtKB-UniRule"/>
</dbReference>
<organism evidence="8 9">
    <name type="scientific">Thiothrix lacustris</name>
    <dbReference type="NCBI Taxonomy" id="525917"/>
    <lineage>
        <taxon>Bacteria</taxon>
        <taxon>Pseudomonadati</taxon>
        <taxon>Pseudomonadota</taxon>
        <taxon>Gammaproteobacteria</taxon>
        <taxon>Thiotrichales</taxon>
        <taxon>Thiotrichaceae</taxon>
        <taxon>Thiothrix</taxon>
    </lineage>
</organism>
<dbReference type="GO" id="GO:0019288">
    <property type="term" value="P:isopentenyl diphosphate biosynthetic process, methylerythritol 4-phosphate pathway"/>
    <property type="evidence" value="ECO:0007669"/>
    <property type="project" value="UniProtKB-UniRule"/>
</dbReference>
<accession>A0A1Y1QR61</accession>
<feature type="site" description="Transition state stabilizer" evidence="7">
    <location>
        <position position="24"/>
    </location>
</feature>
<evidence type="ECO:0000256" key="1">
    <source>
        <dbReference type="ARBA" id="ARBA00001282"/>
    </source>
</evidence>
<dbReference type="EC" id="2.7.7.60" evidence="7"/>
<dbReference type="Pfam" id="PF01128">
    <property type="entry name" value="IspD"/>
    <property type="match status" value="1"/>
</dbReference>
<dbReference type="EMBL" id="MTEJ01000077">
    <property type="protein sequence ID" value="OQX11902.1"/>
    <property type="molecule type" value="Genomic_DNA"/>
</dbReference>
<keyword evidence="5 7" id="KW-0548">Nucleotidyltransferase</keyword>
<dbReference type="SUPFAM" id="SSF53448">
    <property type="entry name" value="Nucleotide-diphospho-sugar transferases"/>
    <property type="match status" value="1"/>
</dbReference>
<dbReference type="InterPro" id="IPR018294">
    <property type="entry name" value="ISPD_synthase_CS"/>
</dbReference>
<reference evidence="8 9" key="1">
    <citation type="submission" date="2017-01" db="EMBL/GenBank/DDBJ databases">
        <title>Novel large sulfur bacteria in the metagenomes of groundwater-fed chemosynthetic microbial mats in the Lake Huron basin.</title>
        <authorList>
            <person name="Sharrar A.M."/>
            <person name="Flood B.E."/>
            <person name="Bailey J.V."/>
            <person name="Jones D.S."/>
            <person name="Biddanda B."/>
            <person name="Ruberg S.A."/>
            <person name="Marcus D.N."/>
            <person name="Dick G.J."/>
        </authorList>
    </citation>
    <scope>NUCLEOTIDE SEQUENCE [LARGE SCALE GENOMIC DNA]</scope>
    <source>
        <strain evidence="8">A8</strain>
    </source>
</reference>
<feature type="site" description="Positions MEP for the nucleophilic attack" evidence="7">
    <location>
        <position position="219"/>
    </location>
</feature>
<evidence type="ECO:0000256" key="6">
    <source>
        <dbReference type="ARBA" id="ARBA00023229"/>
    </source>
</evidence>
<evidence type="ECO:0000256" key="4">
    <source>
        <dbReference type="ARBA" id="ARBA00022679"/>
    </source>
</evidence>
<evidence type="ECO:0000256" key="3">
    <source>
        <dbReference type="ARBA" id="ARBA00009789"/>
    </source>
</evidence>
<dbReference type="Gene3D" id="3.90.550.10">
    <property type="entry name" value="Spore Coat Polysaccharide Biosynthesis Protein SpsA, Chain A"/>
    <property type="match status" value="1"/>
</dbReference>
<dbReference type="NCBIfam" id="TIGR00453">
    <property type="entry name" value="ispD"/>
    <property type="match status" value="1"/>
</dbReference>
<dbReference type="InterPro" id="IPR034683">
    <property type="entry name" value="IspD/TarI"/>
</dbReference>
<evidence type="ECO:0000256" key="2">
    <source>
        <dbReference type="ARBA" id="ARBA00004787"/>
    </source>
</evidence>
<feature type="site" description="Transition state stabilizer" evidence="7">
    <location>
        <position position="17"/>
    </location>
</feature>
<dbReference type="InterPro" id="IPR029044">
    <property type="entry name" value="Nucleotide-diphossugar_trans"/>
</dbReference>
<evidence type="ECO:0000256" key="5">
    <source>
        <dbReference type="ARBA" id="ARBA00022695"/>
    </source>
</evidence>
<evidence type="ECO:0000313" key="8">
    <source>
        <dbReference type="EMBL" id="OQX11902.1"/>
    </source>
</evidence>
<dbReference type="PROSITE" id="PS01295">
    <property type="entry name" value="ISPD"/>
    <property type="match status" value="1"/>
</dbReference>
<keyword evidence="6 7" id="KW-0414">Isoprene biosynthesis</keyword>
<dbReference type="InterPro" id="IPR050088">
    <property type="entry name" value="IspD/TarI_cytidylyltransf_bact"/>
</dbReference>
<proteinExistence type="inferred from homology"/>
<dbReference type="PANTHER" id="PTHR32125">
    <property type="entry name" value="2-C-METHYL-D-ERYTHRITOL 4-PHOSPHATE CYTIDYLYLTRANSFERASE, CHLOROPLASTIC"/>
    <property type="match status" value="1"/>
</dbReference>
<dbReference type="HAMAP" id="MF_00108">
    <property type="entry name" value="IspD"/>
    <property type="match status" value="1"/>
</dbReference>
<feature type="site" description="Positions MEP for the nucleophilic attack" evidence="7">
    <location>
        <position position="163"/>
    </location>
</feature>
<comment type="catalytic activity">
    <reaction evidence="1 7">
        <text>2-C-methyl-D-erythritol 4-phosphate + CTP + H(+) = 4-CDP-2-C-methyl-D-erythritol + diphosphate</text>
        <dbReference type="Rhea" id="RHEA:13429"/>
        <dbReference type="ChEBI" id="CHEBI:15378"/>
        <dbReference type="ChEBI" id="CHEBI:33019"/>
        <dbReference type="ChEBI" id="CHEBI:37563"/>
        <dbReference type="ChEBI" id="CHEBI:57823"/>
        <dbReference type="ChEBI" id="CHEBI:58262"/>
        <dbReference type="EC" id="2.7.7.60"/>
    </reaction>
</comment>
<evidence type="ECO:0000313" key="9">
    <source>
        <dbReference type="Proteomes" id="UP000192491"/>
    </source>
</evidence>
<sequence length="244" mass="26032">MSNKAWVVIPAAGVGARMQADRPKQYLPLVGKTVIEHTLGCFLTHPAVSGMVVAVSAGDPFWAELMATTLNRYPQLHTVSGGRERSDSVLNALNYLADTLHVTPETGVLVHDAARPCLSRTDLDKLLAIGGNEVAGAILAMPVRDTMKRAQAATARISHTEDRNGLWHALTPQMARLGLLRTALANALEQGAVVTDEASALEYAGLHPVLVEGDARNLKITRPADLALATFFLDTTGQPDLSSK</sequence>
<dbReference type="Proteomes" id="UP000192491">
    <property type="component" value="Unassembled WGS sequence"/>
</dbReference>
<dbReference type="PANTHER" id="PTHR32125:SF4">
    <property type="entry name" value="2-C-METHYL-D-ERYTHRITOL 4-PHOSPHATE CYTIDYLYLTRANSFERASE, CHLOROPLASTIC"/>
    <property type="match status" value="1"/>
</dbReference>